<dbReference type="InterPro" id="IPR018736">
    <property type="entry name" value="DUF2279_periplasmic_lipo"/>
</dbReference>
<gene>
    <name evidence="1" type="ORF">DDZ15_08725</name>
</gene>
<proteinExistence type="predicted"/>
<comment type="caution">
    <text evidence="1">The sequence shown here is derived from an EMBL/GenBank/DDBJ whole genome shotgun (WGS) entry which is preliminary data.</text>
</comment>
<accession>A0A316TSH7</accession>
<dbReference type="OrthoDB" id="9803535at2"/>
<dbReference type="Pfam" id="PF10043">
    <property type="entry name" value="DUF2279"/>
    <property type="match status" value="1"/>
</dbReference>
<reference evidence="1 2" key="1">
    <citation type="submission" date="2018-05" db="EMBL/GenBank/DDBJ databases">
        <title>Rhodohalobacter halophilus gen. nov., sp. nov., a moderately halophilic member of the family Balneolaceae.</title>
        <authorList>
            <person name="Liu Z.-W."/>
        </authorList>
    </citation>
    <scope>NUCLEOTIDE SEQUENCE [LARGE SCALE GENOMIC DNA]</scope>
    <source>
        <strain evidence="1 2">8A47</strain>
    </source>
</reference>
<keyword evidence="2" id="KW-1185">Reference proteome</keyword>
<evidence type="ECO:0000313" key="2">
    <source>
        <dbReference type="Proteomes" id="UP000245533"/>
    </source>
</evidence>
<sequence length="312" mass="35402">MMILIHPKKYVLIAVIISLLTGSVDVMSGQHTATDNADSLNTNRLRTVIGATSAFYAGGLYFLNNIWYKDDQPVPFHFYNDWSGWKQVDKAGHMYSSYYISKKGIDALRWAGVSEKKAVWLGGSMSIVMLTPIEIFDGLFDGYGFSVTDMIANTAGSALAVGQELLWQEQRIRMKFSYYPTRYPGYRPSYFGESRITHFFTDYNGHTYWLSANISSFLPDSNFPGWLDIAFGYGADGLLGEFENPQYSRQVRLPDFERTRQLYLSIDLNLEAIQTRSKFIRGLLGALNMIKIPAPAIEFNSSGRIKLHPVYF</sequence>
<dbReference type="Proteomes" id="UP000245533">
    <property type="component" value="Unassembled WGS sequence"/>
</dbReference>
<dbReference type="RefSeq" id="WP_109646706.1">
    <property type="nucleotide sequence ID" value="NZ_QGGB01000006.1"/>
</dbReference>
<dbReference type="EMBL" id="QGGB01000006">
    <property type="protein sequence ID" value="PWN06591.1"/>
    <property type="molecule type" value="Genomic_DNA"/>
</dbReference>
<evidence type="ECO:0000313" key="1">
    <source>
        <dbReference type="EMBL" id="PWN06591.1"/>
    </source>
</evidence>
<organism evidence="1 2">
    <name type="scientific">Rhodohalobacter mucosus</name>
    <dbReference type="NCBI Taxonomy" id="2079485"/>
    <lineage>
        <taxon>Bacteria</taxon>
        <taxon>Pseudomonadati</taxon>
        <taxon>Balneolota</taxon>
        <taxon>Balneolia</taxon>
        <taxon>Balneolales</taxon>
        <taxon>Balneolaceae</taxon>
        <taxon>Rhodohalobacter</taxon>
    </lineage>
</organism>
<name>A0A316TSH7_9BACT</name>
<protein>
    <submittedName>
        <fullName evidence="1">DUF2279 domain-containing protein</fullName>
    </submittedName>
</protein>
<dbReference type="AlphaFoldDB" id="A0A316TSH7"/>